<dbReference type="AlphaFoldDB" id="A0A8J5EYY6"/>
<protein>
    <recommendedName>
        <fullName evidence="7">Copper transport protein</fullName>
    </recommendedName>
</protein>
<keyword evidence="7" id="KW-0406">Ion transport</keyword>
<sequence length="149" mass="15392">MDHGGGGMGDGGMGSGGMTMNSTTTHYTAMTFFWGKNSEILFAGWPGTHGGMYALALITVFLLGLLVEWLGTLRLFHPPPAGKVGGGGVTAGLGHTILHALRVGTAYLLMLAVMSFNGGVFIVAVAGRALGFLLFTRSALLKEATDCCP</sequence>
<evidence type="ECO:0000256" key="7">
    <source>
        <dbReference type="RuleBase" id="RU367022"/>
    </source>
</evidence>
<evidence type="ECO:0000256" key="2">
    <source>
        <dbReference type="ARBA" id="ARBA00022692"/>
    </source>
</evidence>
<evidence type="ECO:0000313" key="8">
    <source>
        <dbReference type="EMBL" id="KAG6476016.1"/>
    </source>
</evidence>
<proteinExistence type="inferred from homology"/>
<dbReference type="InterPro" id="IPR007274">
    <property type="entry name" value="Cop_transporter"/>
</dbReference>
<dbReference type="Proteomes" id="UP000734854">
    <property type="component" value="Unassembled WGS sequence"/>
</dbReference>
<keyword evidence="2 7" id="KW-0812">Transmembrane</keyword>
<keyword evidence="6 7" id="KW-0472">Membrane</keyword>
<keyword evidence="4 7" id="KW-1133">Transmembrane helix</keyword>
<dbReference type="EMBL" id="JACMSC010000018">
    <property type="protein sequence ID" value="KAG6476016.1"/>
    <property type="molecule type" value="Genomic_DNA"/>
</dbReference>
<gene>
    <name evidence="8" type="ORF">ZIOFF_065251</name>
</gene>
<dbReference type="PANTHER" id="PTHR12483:SF117">
    <property type="entry name" value="COPPER TRANSPORTER 3"/>
    <property type="match status" value="1"/>
</dbReference>
<dbReference type="GO" id="GO:0005375">
    <property type="term" value="F:copper ion transmembrane transporter activity"/>
    <property type="evidence" value="ECO:0007669"/>
    <property type="project" value="UniProtKB-UniRule"/>
</dbReference>
<evidence type="ECO:0000256" key="3">
    <source>
        <dbReference type="ARBA" id="ARBA00022796"/>
    </source>
</evidence>
<dbReference type="OrthoDB" id="73901at2759"/>
<organism evidence="8 9">
    <name type="scientific">Zingiber officinale</name>
    <name type="common">Ginger</name>
    <name type="synonym">Amomum zingiber</name>
    <dbReference type="NCBI Taxonomy" id="94328"/>
    <lineage>
        <taxon>Eukaryota</taxon>
        <taxon>Viridiplantae</taxon>
        <taxon>Streptophyta</taxon>
        <taxon>Embryophyta</taxon>
        <taxon>Tracheophyta</taxon>
        <taxon>Spermatophyta</taxon>
        <taxon>Magnoliopsida</taxon>
        <taxon>Liliopsida</taxon>
        <taxon>Zingiberales</taxon>
        <taxon>Zingiberaceae</taxon>
        <taxon>Zingiber</taxon>
    </lineage>
</organism>
<feature type="transmembrane region" description="Helical" evidence="7">
    <location>
        <begin position="51"/>
        <end position="72"/>
    </location>
</feature>
<keyword evidence="3 7" id="KW-0187">Copper transport</keyword>
<evidence type="ECO:0000313" key="9">
    <source>
        <dbReference type="Proteomes" id="UP000734854"/>
    </source>
</evidence>
<keyword evidence="7" id="KW-0813">Transport</keyword>
<reference evidence="8 9" key="1">
    <citation type="submission" date="2020-08" db="EMBL/GenBank/DDBJ databases">
        <title>Plant Genome Project.</title>
        <authorList>
            <person name="Zhang R.-G."/>
        </authorList>
    </citation>
    <scope>NUCLEOTIDE SEQUENCE [LARGE SCALE GENOMIC DNA]</scope>
    <source>
        <tissue evidence="8">Rhizome</tissue>
    </source>
</reference>
<evidence type="ECO:0000256" key="6">
    <source>
        <dbReference type="ARBA" id="ARBA00023136"/>
    </source>
</evidence>
<feature type="transmembrane region" description="Helical" evidence="7">
    <location>
        <begin position="107"/>
        <end position="135"/>
    </location>
</feature>
<evidence type="ECO:0000256" key="1">
    <source>
        <dbReference type="ARBA" id="ARBA00006921"/>
    </source>
</evidence>
<keyword evidence="5 7" id="KW-0186">Copper</keyword>
<comment type="subcellular location">
    <subcellularLocation>
        <location evidence="7">Membrane</location>
        <topology evidence="7">Multi-pass membrane protein</topology>
    </subcellularLocation>
</comment>
<accession>A0A8J5EYY6</accession>
<evidence type="ECO:0000256" key="5">
    <source>
        <dbReference type="ARBA" id="ARBA00023008"/>
    </source>
</evidence>
<evidence type="ECO:0000256" key="4">
    <source>
        <dbReference type="ARBA" id="ARBA00022989"/>
    </source>
</evidence>
<dbReference type="GO" id="GO:0005886">
    <property type="term" value="C:plasma membrane"/>
    <property type="evidence" value="ECO:0007669"/>
    <property type="project" value="TreeGrafter"/>
</dbReference>
<dbReference type="PANTHER" id="PTHR12483">
    <property type="entry name" value="SOLUTE CARRIER FAMILY 31 COPPER TRANSPORTERS"/>
    <property type="match status" value="1"/>
</dbReference>
<keyword evidence="9" id="KW-1185">Reference proteome</keyword>
<comment type="caution">
    <text evidence="8">The sequence shown here is derived from an EMBL/GenBank/DDBJ whole genome shotgun (WGS) entry which is preliminary data.</text>
</comment>
<dbReference type="Pfam" id="PF04145">
    <property type="entry name" value="Ctr"/>
    <property type="match status" value="2"/>
</dbReference>
<name>A0A8J5EYY6_ZINOF</name>
<comment type="similarity">
    <text evidence="1 7">Belongs to the copper transporter (Ctr) (TC 1.A.56) family. SLC31A subfamily.</text>
</comment>